<proteinExistence type="predicted"/>
<sequence length="109" mass="12773">MIFQSFYLNILVADYEINLPEYIAQCINKDKPKMKCNGKCALSKKMDEEQKNESKSKIAVSEYNSLYVPSNFASSLYEWSEPIVEKHYLHYLNNYTYSYYSALLRPPAC</sequence>
<dbReference type="EMBL" id="JAOTPL010000023">
    <property type="protein sequence ID" value="MCU7695331.1"/>
    <property type="molecule type" value="Genomic_DNA"/>
</dbReference>
<evidence type="ECO:0000313" key="1">
    <source>
        <dbReference type="EMBL" id="MCU7695331.1"/>
    </source>
</evidence>
<evidence type="ECO:0000313" key="2">
    <source>
        <dbReference type="Proteomes" id="UP001209317"/>
    </source>
</evidence>
<reference evidence="1" key="1">
    <citation type="submission" date="2022-10" db="EMBL/GenBank/DDBJ databases">
        <authorList>
            <person name="Kim H.S."/>
            <person name="Kim J.-S."/>
            <person name="Suh M.K."/>
            <person name="Eom M.K."/>
            <person name="Lee J.-S."/>
        </authorList>
    </citation>
    <scope>NUCLEOTIDE SEQUENCE</scope>
    <source>
        <strain evidence="1">LIP-5</strain>
    </source>
</reference>
<organism evidence="1 2">
    <name type="scientific">Haoranjiania flava</name>
    <dbReference type="NCBI Taxonomy" id="1856322"/>
    <lineage>
        <taxon>Bacteria</taxon>
        <taxon>Pseudomonadati</taxon>
        <taxon>Bacteroidota</taxon>
        <taxon>Chitinophagia</taxon>
        <taxon>Chitinophagales</taxon>
        <taxon>Chitinophagaceae</taxon>
        <taxon>Haoranjiania</taxon>
    </lineage>
</organism>
<dbReference type="AlphaFoldDB" id="A0AAE3IQJ5"/>
<protein>
    <submittedName>
        <fullName evidence="1">Uncharacterized protein</fullName>
    </submittedName>
</protein>
<dbReference type="RefSeq" id="WP_263038819.1">
    <property type="nucleotide sequence ID" value="NZ_JAOTPL010000023.1"/>
</dbReference>
<accession>A0AAE3IQJ5</accession>
<comment type="caution">
    <text evidence="1">The sequence shown here is derived from an EMBL/GenBank/DDBJ whole genome shotgun (WGS) entry which is preliminary data.</text>
</comment>
<gene>
    <name evidence="1" type="ORF">OD355_12460</name>
</gene>
<dbReference type="Proteomes" id="UP001209317">
    <property type="component" value="Unassembled WGS sequence"/>
</dbReference>
<keyword evidence="2" id="KW-1185">Reference proteome</keyword>
<name>A0AAE3IQJ5_9BACT</name>